<dbReference type="InterPro" id="IPR001202">
    <property type="entry name" value="WW_dom"/>
</dbReference>
<gene>
    <name evidence="3" type="ORF">Cni_G28231</name>
</gene>
<protein>
    <recommendedName>
        <fullName evidence="2">WW domain-containing protein</fullName>
    </recommendedName>
</protein>
<feature type="compositionally biased region" description="Polar residues" evidence="1">
    <location>
        <begin position="495"/>
        <end position="504"/>
    </location>
</feature>
<reference evidence="3 4" key="1">
    <citation type="submission" date="2023-10" db="EMBL/GenBank/DDBJ databases">
        <title>Chromosome-scale genome assembly provides insights into flower coloration mechanisms of Canna indica.</title>
        <authorList>
            <person name="Li C."/>
        </authorList>
    </citation>
    <scope>NUCLEOTIDE SEQUENCE [LARGE SCALE GENOMIC DNA]</scope>
    <source>
        <tissue evidence="3">Flower</tissue>
    </source>
</reference>
<dbReference type="Proteomes" id="UP001327560">
    <property type="component" value="Chromosome 9"/>
</dbReference>
<organism evidence="3 4">
    <name type="scientific">Canna indica</name>
    <name type="common">Indian-shot</name>
    <dbReference type="NCBI Taxonomy" id="4628"/>
    <lineage>
        <taxon>Eukaryota</taxon>
        <taxon>Viridiplantae</taxon>
        <taxon>Streptophyta</taxon>
        <taxon>Embryophyta</taxon>
        <taxon>Tracheophyta</taxon>
        <taxon>Spermatophyta</taxon>
        <taxon>Magnoliopsida</taxon>
        <taxon>Liliopsida</taxon>
        <taxon>Zingiberales</taxon>
        <taxon>Cannaceae</taxon>
        <taxon>Canna</taxon>
    </lineage>
</organism>
<evidence type="ECO:0000313" key="4">
    <source>
        <dbReference type="Proteomes" id="UP001327560"/>
    </source>
</evidence>
<dbReference type="SUPFAM" id="SSF51045">
    <property type="entry name" value="WW domain"/>
    <property type="match status" value="2"/>
</dbReference>
<feature type="compositionally biased region" description="Pro residues" evidence="1">
    <location>
        <begin position="513"/>
        <end position="549"/>
    </location>
</feature>
<feature type="region of interest" description="Disordered" evidence="1">
    <location>
        <begin position="24"/>
        <end position="105"/>
    </location>
</feature>
<evidence type="ECO:0000313" key="3">
    <source>
        <dbReference type="EMBL" id="WOL19433.1"/>
    </source>
</evidence>
<sequence>MGKRKERRIAAMMAASRRVKLDLFTEPSGEMVSSSLHDEVGGDLDKECPAGAPISPSSSGKKQENPLSLLEQYSDDELDEEASAQPIQNNEESLSTAPEEQVQENVDVDVGVVVGSKTDNADAADDIKDDNQLDNLKNLESNDSKEGDMALSASQYSEADLANQPIHDASRMQIVGDLPGSWKVVMHEQSNQYYYWNTVTGETSWEVPPGLTPEVLSNGAIISSSAEGHVNYPVVLQANVPATDMHGINNLVPGSIEAYGAVQMAKGDVNIQSGNTLLDYSRPSGEDLSSYEAKHDTAATECYTMTDDLSTQLIKYGQTLLQRLEALKGSLEGHEWNVKQIQLRISDCEALSSYGSSLLPFWWHTETKLKQIESVIFKAEVSSMADKSNSENLAASAVVEKKSNLANGEMTVVQAELDNKMLDSGYTENKGFPVGSASNDIIIDKDEQVVHSVSKVELPAEDVDMDVEMEVDDETVTTSSPHLTAECPVPVEPVVQTNPSSVVSPSDPLGQPDIPPPPDEEWIPPPPPDSELIPPPPPEDPPEPSYPPPLYADAMPPPFQDQYSLGYALPSYEYYATTGSEVTSLNYYVQADGSQLAEPPQASYYEPVVSSSYAEVATHVNPVEPMTYYNISGGSLPHAPVVTGTTSSAFYVESGPVSYNNSLPVLDHASSVVYNAEPVNKSVPPVEHDSDVSAIVKEPDKGSLETSSNVSTKKFAGAAFVNGTVAVAPPALNKNKSKVSRSKKSTIAVAASLRSNKKVSSLVDKWKAAKEELHGEEEEEPKDALEILEKKRQKEIEEWRARQIATGEAQDNANFLPLGGDWRERVKRRRAEAKTDASQTVSMAAYNEKKQPDLVELSKDLPSGWQAYWDESSKEVYYGNSITSETTWSRPTR</sequence>
<dbReference type="Pfam" id="PF00397">
    <property type="entry name" value="WW"/>
    <property type="match status" value="2"/>
</dbReference>
<accession>A0AAQ3L6B3</accession>
<dbReference type="SMART" id="SM00456">
    <property type="entry name" value="WW"/>
    <property type="match status" value="2"/>
</dbReference>
<feature type="compositionally biased region" description="Polar residues" evidence="1">
    <location>
        <begin position="85"/>
        <end position="98"/>
    </location>
</feature>
<name>A0AAQ3L6B3_9LILI</name>
<evidence type="ECO:0000259" key="2">
    <source>
        <dbReference type="PROSITE" id="PS50020"/>
    </source>
</evidence>
<keyword evidence="4" id="KW-1185">Reference proteome</keyword>
<feature type="compositionally biased region" description="Basic and acidic residues" evidence="1">
    <location>
        <begin position="36"/>
        <end position="48"/>
    </location>
</feature>
<dbReference type="CDD" id="cd00201">
    <property type="entry name" value="WW"/>
    <property type="match status" value="2"/>
</dbReference>
<dbReference type="PROSITE" id="PS01159">
    <property type="entry name" value="WW_DOMAIN_1"/>
    <property type="match status" value="2"/>
</dbReference>
<dbReference type="AlphaFoldDB" id="A0AAQ3L6B3"/>
<feature type="compositionally biased region" description="Acidic residues" evidence="1">
    <location>
        <begin position="73"/>
        <end position="82"/>
    </location>
</feature>
<feature type="compositionally biased region" description="Low complexity" evidence="1">
    <location>
        <begin position="49"/>
        <end position="60"/>
    </location>
</feature>
<dbReference type="PANTHER" id="PTHR47852">
    <property type="entry name" value="OS06G0298400 PROTEIN"/>
    <property type="match status" value="1"/>
</dbReference>
<dbReference type="PROSITE" id="PS50020">
    <property type="entry name" value="WW_DOMAIN_2"/>
    <property type="match status" value="2"/>
</dbReference>
<feature type="region of interest" description="Disordered" evidence="1">
    <location>
        <begin position="495"/>
        <end position="549"/>
    </location>
</feature>
<dbReference type="EMBL" id="CP136898">
    <property type="protein sequence ID" value="WOL19433.1"/>
    <property type="molecule type" value="Genomic_DNA"/>
</dbReference>
<proteinExistence type="predicted"/>
<feature type="domain" description="WW" evidence="2">
    <location>
        <begin position="176"/>
        <end position="210"/>
    </location>
</feature>
<dbReference type="PANTHER" id="PTHR47852:SF2">
    <property type="entry name" value="WW DOMAIN-CONTAINING PROTEIN"/>
    <property type="match status" value="1"/>
</dbReference>
<evidence type="ECO:0000256" key="1">
    <source>
        <dbReference type="SAM" id="MobiDB-lite"/>
    </source>
</evidence>
<dbReference type="Gene3D" id="2.20.70.10">
    <property type="match status" value="2"/>
</dbReference>
<dbReference type="InterPro" id="IPR036020">
    <property type="entry name" value="WW_dom_sf"/>
</dbReference>
<feature type="domain" description="WW" evidence="2">
    <location>
        <begin position="859"/>
        <end position="893"/>
    </location>
</feature>